<dbReference type="AlphaFoldDB" id="A0A0G1WXW0"/>
<protein>
    <submittedName>
        <fullName evidence="1">Uncharacterized protein</fullName>
    </submittedName>
</protein>
<proteinExistence type="predicted"/>
<comment type="caution">
    <text evidence="1">The sequence shown here is derived from an EMBL/GenBank/DDBJ whole genome shotgun (WGS) entry which is preliminary data.</text>
</comment>
<dbReference type="EMBL" id="LCOY01000040">
    <property type="protein sequence ID" value="KKU87065.1"/>
    <property type="molecule type" value="Genomic_DNA"/>
</dbReference>
<gene>
    <name evidence="1" type="ORF">UY16_C0040G0003</name>
</gene>
<accession>A0A0G1WXW0</accession>
<name>A0A0G1WXW0_9BACT</name>
<organism evidence="1 2">
    <name type="scientific">Candidatus Gottesmanbacteria bacterium GW2011_GWA2_47_9</name>
    <dbReference type="NCBI Taxonomy" id="1618445"/>
    <lineage>
        <taxon>Bacteria</taxon>
        <taxon>Candidatus Gottesmaniibacteriota</taxon>
    </lineage>
</organism>
<evidence type="ECO:0000313" key="2">
    <source>
        <dbReference type="Proteomes" id="UP000034739"/>
    </source>
</evidence>
<reference evidence="1 2" key="1">
    <citation type="journal article" date="2015" name="Nature">
        <title>rRNA introns, odd ribosomes, and small enigmatic genomes across a large radiation of phyla.</title>
        <authorList>
            <person name="Brown C.T."/>
            <person name="Hug L.A."/>
            <person name="Thomas B.C."/>
            <person name="Sharon I."/>
            <person name="Castelle C.J."/>
            <person name="Singh A."/>
            <person name="Wilkins M.J."/>
            <person name="Williams K.H."/>
            <person name="Banfield J.F."/>
        </authorList>
    </citation>
    <scope>NUCLEOTIDE SEQUENCE [LARGE SCALE GENOMIC DNA]</scope>
</reference>
<dbReference type="Proteomes" id="UP000034739">
    <property type="component" value="Unassembled WGS sequence"/>
</dbReference>
<sequence>MQILKQQKITLTKKGKEITLPKGRCQVKNLNRLLAELAHQGVVSNTVGLFLREFFEDMHLEDDIREEDIACLLRDMSAWDFDISSCSTDFLSGEFDRLVPSMLARGAFNKNISSADLDKMSYIFCRVHGAMETTN</sequence>
<evidence type="ECO:0000313" key="1">
    <source>
        <dbReference type="EMBL" id="KKU87065.1"/>
    </source>
</evidence>